<evidence type="ECO:0000313" key="2">
    <source>
        <dbReference type="Proteomes" id="UP001227192"/>
    </source>
</evidence>
<dbReference type="AlphaFoldDB" id="A0AAI9X8A9"/>
<evidence type="ECO:0000313" key="1">
    <source>
        <dbReference type="EMBL" id="KAJ9486913.1"/>
    </source>
</evidence>
<comment type="caution">
    <text evidence="1">The sequence shown here is derived from an EMBL/GenBank/DDBJ whole genome shotgun (WGS) entry which is preliminary data.</text>
</comment>
<dbReference type="EMBL" id="LACB01000185">
    <property type="protein sequence ID" value="KAJ9486913.1"/>
    <property type="molecule type" value="Genomic_DNA"/>
</dbReference>
<reference evidence="1" key="1">
    <citation type="submission" date="2015-06" db="EMBL/GenBank/DDBJ databases">
        <authorList>
            <person name="Nguyen H."/>
        </authorList>
    </citation>
    <scope>NUCLEOTIDE SEQUENCE</scope>
    <source>
        <strain evidence="1">DAOM 180753</strain>
    </source>
</reference>
<keyword evidence="2" id="KW-1185">Reference proteome</keyword>
<reference evidence="1" key="2">
    <citation type="journal article" date="2016" name="Fungal Biol.">
        <title>Ochratoxin A production by Penicillium thymicola.</title>
        <authorList>
            <person name="Nguyen H.D.T."/>
            <person name="McMullin D.R."/>
            <person name="Ponomareva E."/>
            <person name="Riley R."/>
            <person name="Pomraning K.R."/>
            <person name="Baker S.E."/>
            <person name="Seifert K.A."/>
        </authorList>
    </citation>
    <scope>NUCLEOTIDE SEQUENCE</scope>
    <source>
        <strain evidence="1">DAOM 180753</strain>
    </source>
</reference>
<organism evidence="1 2">
    <name type="scientific">Penicillium thymicola</name>
    <dbReference type="NCBI Taxonomy" id="293382"/>
    <lineage>
        <taxon>Eukaryota</taxon>
        <taxon>Fungi</taxon>
        <taxon>Dikarya</taxon>
        <taxon>Ascomycota</taxon>
        <taxon>Pezizomycotina</taxon>
        <taxon>Eurotiomycetes</taxon>
        <taxon>Eurotiomycetidae</taxon>
        <taxon>Eurotiales</taxon>
        <taxon>Aspergillaceae</taxon>
        <taxon>Penicillium</taxon>
    </lineage>
</organism>
<proteinExistence type="predicted"/>
<protein>
    <submittedName>
        <fullName evidence="1">Uncharacterized protein</fullName>
    </submittedName>
</protein>
<gene>
    <name evidence="1" type="ORF">VN97_g6434</name>
</gene>
<dbReference type="Proteomes" id="UP001227192">
    <property type="component" value="Unassembled WGS sequence"/>
</dbReference>
<sequence length="85" mass="9113">MLGLMVDYVGCFWPLNSPASTQLDGGDLRSANSTSVLGALGSVREVFPTTENYMGLLICTDVGSISSLTRSVYIVQSRYRTMGGK</sequence>
<accession>A0AAI9X8A9</accession>
<name>A0AAI9X8A9_PENTH</name>